<dbReference type="GO" id="GO:0003735">
    <property type="term" value="F:structural constituent of ribosome"/>
    <property type="evidence" value="ECO:0007669"/>
    <property type="project" value="InterPro"/>
</dbReference>
<dbReference type="HAMAP" id="MF_00291_B">
    <property type="entry name" value="Ribosomal_uS2_B"/>
    <property type="match status" value="1"/>
</dbReference>
<dbReference type="GO" id="GO:0006412">
    <property type="term" value="P:translation"/>
    <property type="evidence" value="ECO:0007669"/>
    <property type="project" value="UniProtKB-UniRule"/>
</dbReference>
<keyword evidence="2 5" id="KW-0689">Ribosomal protein</keyword>
<protein>
    <recommendedName>
        <fullName evidence="4 5">Small ribosomal subunit protein uS2</fullName>
    </recommendedName>
</protein>
<evidence type="ECO:0000256" key="2">
    <source>
        <dbReference type="ARBA" id="ARBA00022980"/>
    </source>
</evidence>
<evidence type="ECO:0000313" key="6">
    <source>
        <dbReference type="EMBL" id="KKT78786.1"/>
    </source>
</evidence>
<comment type="caution">
    <text evidence="6">The sequence shown here is derived from an EMBL/GenBank/DDBJ whole genome shotgun (WGS) entry which is preliminary data.</text>
</comment>
<dbReference type="EMBL" id="LCJM01000015">
    <property type="protein sequence ID" value="KKT78786.1"/>
    <property type="molecule type" value="Genomic_DNA"/>
</dbReference>
<dbReference type="NCBIfam" id="TIGR01011">
    <property type="entry name" value="rpsB_bact"/>
    <property type="match status" value="1"/>
</dbReference>
<name>A0A0G1K4Y4_9BACT</name>
<gene>
    <name evidence="5" type="primary">rpsB</name>
    <name evidence="6" type="ORF">UW74_C0015G0003</name>
</gene>
<evidence type="ECO:0000256" key="1">
    <source>
        <dbReference type="ARBA" id="ARBA00006242"/>
    </source>
</evidence>
<dbReference type="GO" id="GO:0015935">
    <property type="term" value="C:small ribosomal subunit"/>
    <property type="evidence" value="ECO:0007669"/>
    <property type="project" value="InterPro"/>
</dbReference>
<dbReference type="PANTHER" id="PTHR12534">
    <property type="entry name" value="30S RIBOSOMAL PROTEIN S2 PROKARYOTIC AND ORGANELLAR"/>
    <property type="match status" value="1"/>
</dbReference>
<keyword evidence="3 5" id="KW-0687">Ribonucleoprotein</keyword>
<dbReference type="PRINTS" id="PR00395">
    <property type="entry name" value="RIBOSOMALS2"/>
</dbReference>
<evidence type="ECO:0000256" key="4">
    <source>
        <dbReference type="ARBA" id="ARBA00035256"/>
    </source>
</evidence>
<dbReference type="Proteomes" id="UP000034889">
    <property type="component" value="Unassembled WGS sequence"/>
</dbReference>
<evidence type="ECO:0000256" key="3">
    <source>
        <dbReference type="ARBA" id="ARBA00023274"/>
    </source>
</evidence>
<dbReference type="InterPro" id="IPR001865">
    <property type="entry name" value="Ribosomal_uS2"/>
</dbReference>
<proteinExistence type="inferred from homology"/>
<reference evidence="6 7" key="1">
    <citation type="journal article" date="2015" name="Nature">
        <title>rRNA introns, odd ribosomes, and small enigmatic genomes across a large radiation of phyla.</title>
        <authorList>
            <person name="Brown C.T."/>
            <person name="Hug L.A."/>
            <person name="Thomas B.C."/>
            <person name="Sharon I."/>
            <person name="Castelle C.J."/>
            <person name="Singh A."/>
            <person name="Wilkins M.J."/>
            <person name="Williams K.H."/>
            <person name="Banfield J.F."/>
        </authorList>
    </citation>
    <scope>NUCLEOTIDE SEQUENCE [LARGE SCALE GENOMIC DNA]</scope>
</reference>
<dbReference type="SUPFAM" id="SSF52313">
    <property type="entry name" value="Ribosomal protein S2"/>
    <property type="match status" value="1"/>
</dbReference>
<dbReference type="CDD" id="cd01425">
    <property type="entry name" value="RPS2"/>
    <property type="match status" value="1"/>
</dbReference>
<organism evidence="6 7">
    <name type="scientific">Candidatus Giovannonibacteria bacterium GW2011_GWC2_44_8</name>
    <dbReference type="NCBI Taxonomy" id="1618657"/>
    <lineage>
        <taxon>Bacteria</taxon>
        <taxon>Candidatus Giovannoniibacteriota</taxon>
    </lineage>
</organism>
<evidence type="ECO:0000256" key="5">
    <source>
        <dbReference type="HAMAP-Rule" id="MF_00291"/>
    </source>
</evidence>
<dbReference type="PANTHER" id="PTHR12534:SF0">
    <property type="entry name" value="SMALL RIBOSOMAL SUBUNIT PROTEIN US2M"/>
    <property type="match status" value="1"/>
</dbReference>
<dbReference type="InterPro" id="IPR005706">
    <property type="entry name" value="Ribosomal_uS2_bac/mit/plastid"/>
</dbReference>
<accession>A0A0G1K4Y4</accession>
<sequence>MAEATNGAQKVDTLNKDSELEAMFQAGVQFGYSRSRRHPSMSDFIHGFKNNIEIFDLEKTREALEGAENFLRKIGEAGKNVLWVGTKPSTKALIEKYAKSLAHSYVAGRWIGGTLTNAKIIRDRIKYFDDLKKKRESKELEKYTKKEKLKIAREIKVLEEKFSGIENLKNDVGAMIIVDPKEEKTALSEARRMSIPVIAILSSDNDLSKVAHPIPGNDSASSSLDYLLGKLAAAYQDGVSKSNLNSNG</sequence>
<dbReference type="Pfam" id="PF00318">
    <property type="entry name" value="Ribosomal_S2"/>
    <property type="match status" value="1"/>
</dbReference>
<dbReference type="InterPro" id="IPR023591">
    <property type="entry name" value="Ribosomal_uS2_flav_dom_sf"/>
</dbReference>
<dbReference type="AlphaFoldDB" id="A0A0G1K4Y4"/>
<dbReference type="Gene3D" id="3.40.50.10490">
    <property type="entry name" value="Glucose-6-phosphate isomerase like protein, domain 1"/>
    <property type="match status" value="1"/>
</dbReference>
<dbReference type="Gene3D" id="1.10.287.610">
    <property type="entry name" value="Helix hairpin bin"/>
    <property type="match status" value="1"/>
</dbReference>
<evidence type="ECO:0000313" key="7">
    <source>
        <dbReference type="Proteomes" id="UP000034889"/>
    </source>
</evidence>
<comment type="similarity">
    <text evidence="1 5">Belongs to the universal ribosomal protein uS2 family.</text>
</comment>